<accession>E0SRG2</accession>
<proteinExistence type="predicted"/>
<dbReference type="Proteomes" id="UP000001304">
    <property type="component" value="Chromosome"/>
</dbReference>
<dbReference type="PANTHER" id="PTHR43370">
    <property type="entry name" value="SUGAR ABC TRANSPORTER INTEGRAL MEMBRANE PROTEIN-RELATED"/>
    <property type="match status" value="1"/>
</dbReference>
<feature type="transmembrane region" description="Helical" evidence="6">
    <location>
        <begin position="54"/>
        <end position="75"/>
    </location>
</feature>
<feature type="transmembrane region" description="Helical" evidence="6">
    <location>
        <begin position="217"/>
        <end position="236"/>
    </location>
</feature>
<dbReference type="STRING" id="583356.Igag_1616"/>
<keyword evidence="3 6" id="KW-0812">Transmembrane</keyword>
<evidence type="ECO:0000256" key="3">
    <source>
        <dbReference type="ARBA" id="ARBA00022692"/>
    </source>
</evidence>
<evidence type="ECO:0000313" key="8">
    <source>
        <dbReference type="Proteomes" id="UP000001304"/>
    </source>
</evidence>
<evidence type="ECO:0000256" key="4">
    <source>
        <dbReference type="ARBA" id="ARBA00022989"/>
    </source>
</evidence>
<feature type="transmembrane region" description="Helical" evidence="6">
    <location>
        <begin position="192"/>
        <end position="210"/>
    </location>
</feature>
<evidence type="ECO:0000256" key="5">
    <source>
        <dbReference type="ARBA" id="ARBA00023136"/>
    </source>
</evidence>
<protein>
    <submittedName>
        <fullName evidence="7">Inner-membrane translocator</fullName>
    </submittedName>
</protein>
<dbReference type="AlphaFoldDB" id="E0SRG2"/>
<sequence>MIEVLFNPFNLSILLFVLGDIIVERSGIINLAIDGAIALFISVAFILTQRYGPINSLLYTSLIAIALALLISLLINVLHSSHILTGLSLNIALYGLSAYIGTQFQIGTTIGKTVRLSTWQILLISIGVTLAVWWFLYRTRIGIAIRACGYNPRAADHIGVRVWLYRTVALVIGYIVIAIGAYIHIVIYRGGWRAYTGIGLGFVSLALAMASTWHPLLGLPISILFGYMYTSLYGLQIRYGIPSPILDMAPFIASIAIVTIIMVTPLGKKLGMPKALGEIYFKEERAV</sequence>
<feature type="transmembrane region" description="Helical" evidence="6">
    <location>
        <begin position="248"/>
        <end position="267"/>
    </location>
</feature>
<feature type="transmembrane region" description="Helical" evidence="6">
    <location>
        <begin position="28"/>
        <end position="48"/>
    </location>
</feature>
<dbReference type="CDD" id="cd06580">
    <property type="entry name" value="TM_PBP1_transp_TpRbsC_like"/>
    <property type="match status" value="1"/>
</dbReference>
<name>E0SRG2_IGNAA</name>
<dbReference type="InterPro" id="IPR001851">
    <property type="entry name" value="ABC_transp_permease"/>
</dbReference>
<feature type="transmembrane region" description="Helical" evidence="6">
    <location>
        <begin position="6"/>
        <end position="23"/>
    </location>
</feature>
<keyword evidence="2" id="KW-1003">Cell membrane</keyword>
<keyword evidence="5 6" id="KW-0472">Membrane</keyword>
<keyword evidence="4 6" id="KW-1133">Transmembrane helix</keyword>
<gene>
    <name evidence="7" type="ordered locus">Igag_1616</name>
</gene>
<feature type="transmembrane region" description="Helical" evidence="6">
    <location>
        <begin position="87"/>
        <end position="106"/>
    </location>
</feature>
<dbReference type="GO" id="GO:0022857">
    <property type="term" value="F:transmembrane transporter activity"/>
    <property type="evidence" value="ECO:0007669"/>
    <property type="project" value="InterPro"/>
</dbReference>
<evidence type="ECO:0000313" key="7">
    <source>
        <dbReference type="EMBL" id="ADM28416.1"/>
    </source>
</evidence>
<keyword evidence="8" id="KW-1185">Reference proteome</keyword>
<reference evidence="7 8" key="1">
    <citation type="journal article" date="2010" name="Stand. Genomic Sci.">
        <title>Complete genome sequence of Ignisphaera aggregans type strain (AQ1.S1).</title>
        <authorList>
            <person name="Goker M."/>
            <person name="Held B."/>
            <person name="Lapidus A."/>
            <person name="Nolan M."/>
            <person name="Spring S."/>
            <person name="Yasawong M."/>
            <person name="Lucas S."/>
            <person name="Glavina Del Rio T."/>
            <person name="Tice H."/>
            <person name="Cheng J.F."/>
            <person name="Goodwin L."/>
            <person name="Tapia R."/>
            <person name="Pitluck S."/>
            <person name="Liolios K."/>
            <person name="Ivanova N."/>
            <person name="Mavromatis K."/>
            <person name="Mikhailova N."/>
            <person name="Pati A."/>
            <person name="Chen A."/>
            <person name="Palaniappan K."/>
            <person name="Brambilla E."/>
            <person name="Land M."/>
            <person name="Hauser L."/>
            <person name="Chang Y.J."/>
            <person name="Jeffries C.D."/>
            <person name="Brettin T."/>
            <person name="Detter J.C."/>
            <person name="Han C."/>
            <person name="Rohde M."/>
            <person name="Sikorski J."/>
            <person name="Woyke T."/>
            <person name="Bristow J."/>
            <person name="Eisen J.A."/>
            <person name="Markowitz V."/>
            <person name="Hugenholtz P."/>
            <person name="Kyrpides N.C."/>
            <person name="Klenk H.P."/>
        </authorList>
    </citation>
    <scope>NUCLEOTIDE SEQUENCE [LARGE SCALE GENOMIC DNA]</scope>
    <source>
        <strain evidence="8">DSM 17230 / JCM 13409 / AQ1.S1</strain>
    </source>
</reference>
<evidence type="ECO:0000256" key="6">
    <source>
        <dbReference type="SAM" id="Phobius"/>
    </source>
</evidence>
<evidence type="ECO:0000256" key="2">
    <source>
        <dbReference type="ARBA" id="ARBA00022475"/>
    </source>
</evidence>
<dbReference type="BioCyc" id="IAGG583356:GHAH-1606-MONOMER"/>
<feature type="transmembrane region" description="Helical" evidence="6">
    <location>
        <begin position="118"/>
        <end position="137"/>
    </location>
</feature>
<feature type="transmembrane region" description="Helical" evidence="6">
    <location>
        <begin position="163"/>
        <end position="186"/>
    </location>
</feature>
<organism evidence="7 8">
    <name type="scientific">Ignisphaera aggregans (strain DSM 17230 / JCM 13409 / AQ1.S1)</name>
    <dbReference type="NCBI Taxonomy" id="583356"/>
    <lineage>
        <taxon>Archaea</taxon>
        <taxon>Thermoproteota</taxon>
        <taxon>Thermoprotei</taxon>
        <taxon>Desulfurococcales</taxon>
        <taxon>Desulfurococcaceae</taxon>
        <taxon>Ignisphaera</taxon>
    </lineage>
</organism>
<dbReference type="EMBL" id="CP002098">
    <property type="protein sequence ID" value="ADM28416.1"/>
    <property type="molecule type" value="Genomic_DNA"/>
</dbReference>
<dbReference type="KEGG" id="iag:Igag_1616"/>
<dbReference type="PANTHER" id="PTHR43370:SF1">
    <property type="entry name" value="GUANOSINE ABC TRANSPORTER PERMEASE PROTEIN NUPQ"/>
    <property type="match status" value="1"/>
</dbReference>
<comment type="subcellular location">
    <subcellularLocation>
        <location evidence="1">Cell membrane</location>
        <topology evidence="1">Multi-pass membrane protein</topology>
    </subcellularLocation>
</comment>
<dbReference type="Pfam" id="PF02653">
    <property type="entry name" value="BPD_transp_2"/>
    <property type="match status" value="1"/>
</dbReference>
<evidence type="ECO:0000256" key="1">
    <source>
        <dbReference type="ARBA" id="ARBA00004651"/>
    </source>
</evidence>
<dbReference type="GO" id="GO:0005886">
    <property type="term" value="C:plasma membrane"/>
    <property type="evidence" value="ECO:0007669"/>
    <property type="project" value="UniProtKB-SubCell"/>
</dbReference>
<dbReference type="HOGENOM" id="CLU_040769_1_1_2"/>